<feature type="region of interest" description="Disordered" evidence="2">
    <location>
        <begin position="1"/>
        <end position="47"/>
    </location>
</feature>
<dbReference type="AlphaFoldDB" id="A0A177V682"/>
<feature type="compositionally biased region" description="Polar residues" evidence="2">
    <location>
        <begin position="295"/>
        <end position="315"/>
    </location>
</feature>
<evidence type="ECO:0000313" key="5">
    <source>
        <dbReference type="Proteomes" id="UP000077671"/>
    </source>
</evidence>
<reference evidence="3" key="3">
    <citation type="submission" date="2020-10" db="EMBL/GenBank/DDBJ databases">
        <authorList>
            <person name="Sedaghatjoo S."/>
        </authorList>
    </citation>
    <scope>NUCLEOTIDE SEQUENCE</scope>
    <source>
        <strain evidence="3">AZH3</strain>
    </source>
</reference>
<accession>A0A177V682</accession>
<keyword evidence="6" id="KW-1185">Reference proteome</keyword>
<feature type="region of interest" description="Disordered" evidence="2">
    <location>
        <begin position="169"/>
        <end position="241"/>
    </location>
</feature>
<evidence type="ECO:0000256" key="1">
    <source>
        <dbReference type="ARBA" id="ARBA00024204"/>
    </source>
</evidence>
<feature type="region of interest" description="Disordered" evidence="2">
    <location>
        <begin position="275"/>
        <end position="315"/>
    </location>
</feature>
<dbReference type="GO" id="GO:0005758">
    <property type="term" value="C:mitochondrial intermembrane space"/>
    <property type="evidence" value="ECO:0007669"/>
    <property type="project" value="InterPro"/>
</dbReference>
<evidence type="ECO:0000256" key="2">
    <source>
        <dbReference type="SAM" id="MobiDB-lite"/>
    </source>
</evidence>
<comment type="caution">
    <text evidence="4">The sequence shown here is derived from an EMBL/GenBank/DDBJ whole genome shotgun (WGS) entry which is preliminary data.</text>
</comment>
<reference evidence="4" key="2">
    <citation type="journal article" date="2019" name="IMA Fungus">
        <title>Genome sequencing and comparison of five Tilletia species to identify candidate genes for the detection of regulated species infecting wheat.</title>
        <authorList>
            <person name="Nguyen H.D.T."/>
            <person name="Sultana T."/>
            <person name="Kesanakurti P."/>
            <person name="Hambleton S."/>
        </authorList>
    </citation>
    <scope>NUCLEOTIDE SEQUENCE</scope>
    <source>
        <strain evidence="4">DAOMC 238032</strain>
    </source>
</reference>
<dbReference type="PANTHER" id="PTHR31905">
    <property type="entry name" value="COILED-COIL DOMAIN-CONTAINING PROTEIN 58"/>
    <property type="match status" value="1"/>
</dbReference>
<dbReference type="Proteomes" id="UP000077671">
    <property type="component" value="Unassembled WGS sequence"/>
</dbReference>
<dbReference type="EMBL" id="CAJHJG010002029">
    <property type="protein sequence ID" value="CAD6916704.1"/>
    <property type="molecule type" value="Genomic_DNA"/>
</dbReference>
<name>A0A177V682_9BASI</name>
<gene>
    <name evidence="4" type="ORF">A4X03_0g3274</name>
    <name evidence="3" type="ORF">JKIAZH3_G4445</name>
</gene>
<dbReference type="PANTHER" id="PTHR31905:SF2">
    <property type="entry name" value="PROTEIN MIX23"/>
    <property type="match status" value="1"/>
</dbReference>
<feature type="compositionally biased region" description="Low complexity" evidence="2">
    <location>
        <begin position="1"/>
        <end position="35"/>
    </location>
</feature>
<feature type="compositionally biased region" description="Basic and acidic residues" evidence="2">
    <location>
        <begin position="219"/>
        <end position="241"/>
    </location>
</feature>
<dbReference type="InterPro" id="IPR019171">
    <property type="entry name" value="MIX23"/>
</dbReference>
<sequence>MSWYSPRMTSASPSSSGVARGSSSSHASDGAATASAPPPQTPSTVPDLHPALCRDLIQFRHFLAKYRALDDRITSLLNRTLATSRESGRNQPPSLLLPLPLSNPDSPLLLHARNNTPAHFADAGVSTYARADPTSCATLWDQLVRVWTGREDSVRYCLEVTQAQAGNRLTYTTGPASPPGRGRGAGEPDELASLDADRSRPSDVSAAEEGGGRRARKTKDRDAERAPERWRGDEDEDAWRGKREVEEDALARQLHNELRIDQILRRRSIEVFRSRCPSFHPPDPSQTPVADKGTSHTPSDSQQLLQRSWQYWNEK</sequence>
<dbReference type="Pfam" id="PF09774">
    <property type="entry name" value="MIX23"/>
    <property type="match status" value="2"/>
</dbReference>
<evidence type="ECO:0000313" key="6">
    <source>
        <dbReference type="Proteomes" id="UP000836402"/>
    </source>
</evidence>
<comment type="similarity">
    <text evidence="1">Belongs to the MIX23 family.</text>
</comment>
<proteinExistence type="inferred from homology"/>
<protein>
    <submittedName>
        <fullName evidence="4">Uncharacterized protein</fullName>
    </submittedName>
</protein>
<reference evidence="4" key="1">
    <citation type="submission" date="2016-04" db="EMBL/GenBank/DDBJ databases">
        <authorList>
            <person name="Nguyen H.D."/>
            <person name="Kesanakurti P."/>
            <person name="Cullis J."/>
            <person name="Levesque C.A."/>
            <person name="Hambleton S."/>
        </authorList>
    </citation>
    <scope>NUCLEOTIDE SEQUENCE</scope>
    <source>
        <strain evidence="4">DAOMC 238032</strain>
    </source>
</reference>
<evidence type="ECO:0000313" key="4">
    <source>
        <dbReference type="EMBL" id="KAE8261421.1"/>
    </source>
</evidence>
<evidence type="ECO:0000313" key="3">
    <source>
        <dbReference type="EMBL" id="CAD6916704.1"/>
    </source>
</evidence>
<dbReference type="EMBL" id="LWDD02000367">
    <property type="protein sequence ID" value="KAE8261421.1"/>
    <property type="molecule type" value="Genomic_DNA"/>
</dbReference>
<organism evidence="4 5">
    <name type="scientific">Tilletia caries</name>
    <name type="common">wheat bunt fungus</name>
    <dbReference type="NCBI Taxonomy" id="13290"/>
    <lineage>
        <taxon>Eukaryota</taxon>
        <taxon>Fungi</taxon>
        <taxon>Dikarya</taxon>
        <taxon>Basidiomycota</taxon>
        <taxon>Ustilaginomycotina</taxon>
        <taxon>Exobasidiomycetes</taxon>
        <taxon>Tilletiales</taxon>
        <taxon>Tilletiaceae</taxon>
        <taxon>Tilletia</taxon>
    </lineage>
</organism>
<dbReference type="Proteomes" id="UP000836402">
    <property type="component" value="Unassembled WGS sequence"/>
</dbReference>